<protein>
    <recommendedName>
        <fullName evidence="4">Yip1 domain-containing protein</fullName>
    </recommendedName>
</protein>
<keyword evidence="3" id="KW-1185">Reference proteome</keyword>
<feature type="transmembrane region" description="Helical" evidence="1">
    <location>
        <begin position="123"/>
        <end position="142"/>
    </location>
</feature>
<keyword evidence="1" id="KW-0472">Membrane</keyword>
<evidence type="ECO:0000313" key="2">
    <source>
        <dbReference type="EMBL" id="WZC49234.1"/>
    </source>
</evidence>
<feature type="transmembrane region" description="Helical" evidence="1">
    <location>
        <begin position="12"/>
        <end position="30"/>
    </location>
</feature>
<reference evidence="3" key="1">
    <citation type="submission" date="2024-04" db="EMBL/GenBank/DDBJ databases">
        <title>Phylogenomic analyses of a clade within the roseobacter group suggest taxonomic reassignments of species of the genera Aestuariivita, Citreicella, Loktanella, Nautella, Pelagibaca, Ruegeria, Thalassobius, Thiobacimonas and Tropicibacter, and the proposal o.</title>
        <authorList>
            <person name="Jeon C.O."/>
        </authorList>
    </citation>
    <scope>NUCLEOTIDE SEQUENCE [LARGE SCALE GENOMIC DNA]</scope>
    <source>
        <strain evidence="3">BS5-3</strain>
    </source>
</reference>
<keyword evidence="1" id="KW-1133">Transmembrane helix</keyword>
<dbReference type="EMBL" id="CP150951">
    <property type="protein sequence ID" value="WZC49234.1"/>
    <property type="molecule type" value="Genomic_DNA"/>
</dbReference>
<dbReference type="RefSeq" id="WP_341367345.1">
    <property type="nucleotide sequence ID" value="NZ_CP150951.2"/>
</dbReference>
<sequence length="230" mass="25713">MSNSTSNHFSSVFDFVILPIKILFMSLLRPRSLHRLALGKEGVGNSLTAVLWYMLYSIFIVLSQIDNANDPETKLLVESALSIPFSIEILTIPNFLLVLLLVWLPAFLLIHKQDRRDVISLKIIVLIVALFPYNLVSYLSFFPTRWQLREATSLRALLSGDTATLIYFGSVSIIIAVLFALNIRSIATCTSAIRCWLSIALTVFLMISIAWSIQPFLLAFTLVGMSVLGS</sequence>
<name>A0ABZ2V5R4_9RHOB</name>
<dbReference type="Proteomes" id="UP001440612">
    <property type="component" value="Chromosome"/>
</dbReference>
<feature type="transmembrane region" description="Helical" evidence="1">
    <location>
        <begin position="85"/>
        <end position="111"/>
    </location>
</feature>
<feature type="transmembrane region" description="Helical" evidence="1">
    <location>
        <begin position="162"/>
        <end position="183"/>
    </location>
</feature>
<keyword evidence="1" id="KW-0812">Transmembrane</keyword>
<gene>
    <name evidence="2" type="ORF">AABB29_00805</name>
</gene>
<feature type="transmembrane region" description="Helical" evidence="1">
    <location>
        <begin position="42"/>
        <end position="65"/>
    </location>
</feature>
<evidence type="ECO:0000256" key="1">
    <source>
        <dbReference type="SAM" id="Phobius"/>
    </source>
</evidence>
<accession>A0ABZ2V5R4</accession>
<evidence type="ECO:0000313" key="3">
    <source>
        <dbReference type="Proteomes" id="UP001440612"/>
    </source>
</evidence>
<organism evidence="2 3">
    <name type="scientific">Yoonia phaeophyticola</name>
    <dbReference type="NCBI Taxonomy" id="3137369"/>
    <lineage>
        <taxon>Bacteria</taxon>
        <taxon>Pseudomonadati</taxon>
        <taxon>Pseudomonadota</taxon>
        <taxon>Alphaproteobacteria</taxon>
        <taxon>Rhodobacterales</taxon>
        <taxon>Paracoccaceae</taxon>
        <taxon>Yoonia</taxon>
    </lineage>
</organism>
<proteinExistence type="predicted"/>
<evidence type="ECO:0008006" key="4">
    <source>
        <dbReference type="Google" id="ProtNLM"/>
    </source>
</evidence>
<feature type="transmembrane region" description="Helical" evidence="1">
    <location>
        <begin position="195"/>
        <end position="228"/>
    </location>
</feature>